<dbReference type="PROSITE" id="PS50853">
    <property type="entry name" value="FN3"/>
    <property type="match status" value="1"/>
</dbReference>
<accession>A0A6G1Q7R9</accession>
<dbReference type="AlphaFoldDB" id="A0A6G1Q7R9"/>
<dbReference type="PANTHER" id="PTHR20859:SF48">
    <property type="entry name" value="INTERLEUKIN-20 RECEPTOR SUBUNIT BETA"/>
    <property type="match status" value="1"/>
</dbReference>
<dbReference type="InterPro" id="IPR013783">
    <property type="entry name" value="Ig-like_fold"/>
</dbReference>
<evidence type="ECO:0000313" key="5">
    <source>
        <dbReference type="Proteomes" id="UP000503349"/>
    </source>
</evidence>
<feature type="signal peptide" evidence="2">
    <location>
        <begin position="1"/>
        <end position="25"/>
    </location>
</feature>
<evidence type="ECO:0000313" key="4">
    <source>
        <dbReference type="EMBL" id="KAF3698562.1"/>
    </source>
</evidence>
<feature type="transmembrane region" description="Helical" evidence="1">
    <location>
        <begin position="233"/>
        <end position="254"/>
    </location>
</feature>
<evidence type="ECO:0000259" key="3">
    <source>
        <dbReference type="PROSITE" id="PS50853"/>
    </source>
</evidence>
<evidence type="ECO:0000256" key="1">
    <source>
        <dbReference type="SAM" id="Phobius"/>
    </source>
</evidence>
<evidence type="ECO:0000256" key="2">
    <source>
        <dbReference type="SAM" id="SignalP"/>
    </source>
</evidence>
<sequence>MRLQQTLSVTMMTIVLLHLITGVWTLPAPSSVTVDSVDMRHTLTWTPLQAPCNTTILYSVQYQGEFELMLLNGSWRDVHHCQQVPHTHCDVTADLGSDADYNLHVRARCGSQLSAWSELSRPFNRRDILTVPNMTVTVVGGGLHLSFLKLPSNAVASVTVWKKGHELQASFYTVPAEQKVLHVSDLQAGAEYCVTAQTVLNTQLHSGSTDAHCVSITGTAAGPDAAWKKTTTVTGTVIIMAGLLFAVFWSIAYCRPDQCQTYIRKQQLPQSLCFLQQHVQGVLLGPQEEEEERCEQVHVVQNVYVKH</sequence>
<dbReference type="InterPro" id="IPR003961">
    <property type="entry name" value="FN3_dom"/>
</dbReference>
<organism evidence="4 5">
    <name type="scientific">Channa argus</name>
    <name type="common">Northern snakehead</name>
    <name type="synonym">Ophicephalus argus</name>
    <dbReference type="NCBI Taxonomy" id="215402"/>
    <lineage>
        <taxon>Eukaryota</taxon>
        <taxon>Metazoa</taxon>
        <taxon>Chordata</taxon>
        <taxon>Craniata</taxon>
        <taxon>Vertebrata</taxon>
        <taxon>Euteleostomi</taxon>
        <taxon>Actinopterygii</taxon>
        <taxon>Neopterygii</taxon>
        <taxon>Teleostei</taxon>
        <taxon>Neoteleostei</taxon>
        <taxon>Acanthomorphata</taxon>
        <taxon>Anabantaria</taxon>
        <taxon>Anabantiformes</taxon>
        <taxon>Channoidei</taxon>
        <taxon>Channidae</taxon>
        <taxon>Channa</taxon>
    </lineage>
</organism>
<dbReference type="PANTHER" id="PTHR20859">
    <property type="entry name" value="INTERFERON/INTERLEUKIN RECEPTOR"/>
    <property type="match status" value="1"/>
</dbReference>
<reference evidence="5" key="2">
    <citation type="submission" date="2019-02" db="EMBL/GenBank/DDBJ databases">
        <title>Opniocepnalus argus Var Kimnra genome.</title>
        <authorList>
            <person name="Zhou C."/>
            <person name="Xiao S."/>
        </authorList>
    </citation>
    <scope>NUCLEOTIDE SEQUENCE [LARGE SCALE GENOMIC DNA]</scope>
</reference>
<keyword evidence="1" id="KW-0472">Membrane</keyword>
<keyword evidence="4" id="KW-0675">Receptor</keyword>
<dbReference type="SUPFAM" id="SSF49265">
    <property type="entry name" value="Fibronectin type III"/>
    <property type="match status" value="2"/>
</dbReference>
<dbReference type="FunFam" id="2.60.40.10:FF:001006">
    <property type="entry name" value="Interleukin 20 receptor subunit beta"/>
    <property type="match status" value="1"/>
</dbReference>
<keyword evidence="1" id="KW-0812">Transmembrane</keyword>
<dbReference type="GO" id="GO:0042015">
    <property type="term" value="F:interleukin-20 binding"/>
    <property type="evidence" value="ECO:0007669"/>
    <property type="project" value="TreeGrafter"/>
</dbReference>
<keyword evidence="5" id="KW-1185">Reference proteome</keyword>
<dbReference type="Proteomes" id="UP000503349">
    <property type="component" value="Chromosome 14"/>
</dbReference>
<dbReference type="EMBL" id="CM015725">
    <property type="protein sequence ID" value="KAF3698562.1"/>
    <property type="molecule type" value="Genomic_DNA"/>
</dbReference>
<dbReference type="InterPro" id="IPR050650">
    <property type="entry name" value="Type-II_Cytokine-TF_Rcpt"/>
</dbReference>
<keyword evidence="2" id="KW-0732">Signal</keyword>
<dbReference type="GO" id="GO:0004896">
    <property type="term" value="F:cytokine receptor activity"/>
    <property type="evidence" value="ECO:0007669"/>
    <property type="project" value="TreeGrafter"/>
</dbReference>
<protein>
    <submittedName>
        <fullName evidence="4">Interleukin-20 receptor subunit beta</fullName>
    </submittedName>
</protein>
<dbReference type="InterPro" id="IPR015373">
    <property type="entry name" value="Interferon/interleukin_rcp_dom"/>
</dbReference>
<dbReference type="Gene3D" id="2.60.40.10">
    <property type="entry name" value="Immunoglobulins"/>
    <property type="match status" value="2"/>
</dbReference>
<gene>
    <name evidence="4" type="ORF">EXN66_Car014249</name>
</gene>
<dbReference type="CDD" id="cd00063">
    <property type="entry name" value="FN3"/>
    <property type="match status" value="1"/>
</dbReference>
<name>A0A6G1Q7R9_CHAAH</name>
<feature type="chain" id="PRO_5026098819" evidence="2">
    <location>
        <begin position="26"/>
        <end position="307"/>
    </location>
</feature>
<reference evidence="4 5" key="1">
    <citation type="submission" date="2019-02" db="EMBL/GenBank/DDBJ databases">
        <title>Opniocepnalus argus genome.</title>
        <authorList>
            <person name="Zhou C."/>
            <person name="Xiao S."/>
        </authorList>
    </citation>
    <scope>NUCLEOTIDE SEQUENCE [LARGE SCALE GENOMIC DNA]</scope>
    <source>
        <strain evidence="4">OARG1902GOOAL</strain>
        <tissue evidence="4">Muscle</tissue>
    </source>
</reference>
<dbReference type="Pfam" id="PF09294">
    <property type="entry name" value="Interfer-bind"/>
    <property type="match status" value="1"/>
</dbReference>
<proteinExistence type="predicted"/>
<feature type="domain" description="Fibronectin type-III" evidence="3">
    <location>
        <begin position="28"/>
        <end position="133"/>
    </location>
</feature>
<dbReference type="InterPro" id="IPR036116">
    <property type="entry name" value="FN3_sf"/>
</dbReference>
<keyword evidence="1" id="KW-1133">Transmembrane helix</keyword>
<dbReference type="Pfam" id="PF01108">
    <property type="entry name" value="Tissue_fac"/>
    <property type="match status" value="1"/>
</dbReference>
<dbReference type="GO" id="GO:0005886">
    <property type="term" value="C:plasma membrane"/>
    <property type="evidence" value="ECO:0007669"/>
    <property type="project" value="TreeGrafter"/>
</dbReference>